<accession>A0A371F359</accession>
<dbReference type="Proteomes" id="UP000257109">
    <property type="component" value="Unassembled WGS sequence"/>
</dbReference>
<keyword evidence="3" id="KW-1185">Reference proteome</keyword>
<evidence type="ECO:0000313" key="2">
    <source>
        <dbReference type="EMBL" id="RDX72736.1"/>
    </source>
</evidence>
<comment type="caution">
    <text evidence="2">The sequence shown here is derived from an EMBL/GenBank/DDBJ whole genome shotgun (WGS) entry which is preliminary data.</text>
</comment>
<dbReference type="OrthoDB" id="1301901at2759"/>
<feature type="region of interest" description="Disordered" evidence="1">
    <location>
        <begin position="61"/>
        <end position="80"/>
    </location>
</feature>
<protein>
    <submittedName>
        <fullName evidence="2">Uncharacterized protein</fullName>
    </submittedName>
</protein>
<organism evidence="2 3">
    <name type="scientific">Mucuna pruriens</name>
    <name type="common">Velvet bean</name>
    <name type="synonym">Dolichos pruriens</name>
    <dbReference type="NCBI Taxonomy" id="157652"/>
    <lineage>
        <taxon>Eukaryota</taxon>
        <taxon>Viridiplantae</taxon>
        <taxon>Streptophyta</taxon>
        <taxon>Embryophyta</taxon>
        <taxon>Tracheophyta</taxon>
        <taxon>Spermatophyta</taxon>
        <taxon>Magnoliopsida</taxon>
        <taxon>eudicotyledons</taxon>
        <taxon>Gunneridae</taxon>
        <taxon>Pentapetalae</taxon>
        <taxon>rosids</taxon>
        <taxon>fabids</taxon>
        <taxon>Fabales</taxon>
        <taxon>Fabaceae</taxon>
        <taxon>Papilionoideae</taxon>
        <taxon>50 kb inversion clade</taxon>
        <taxon>NPAAA clade</taxon>
        <taxon>indigoferoid/millettioid clade</taxon>
        <taxon>Phaseoleae</taxon>
        <taxon>Mucuna</taxon>
    </lineage>
</organism>
<proteinExistence type="predicted"/>
<feature type="non-terminal residue" evidence="2">
    <location>
        <position position="110"/>
    </location>
</feature>
<evidence type="ECO:0000313" key="3">
    <source>
        <dbReference type="Proteomes" id="UP000257109"/>
    </source>
</evidence>
<sequence>MESLPPLDLGKLSTKSMEIPTQGLVEIGIDKDQWARFVCCRKKPSILELFNKNKEIRSKQVIPYTSDSKPNSRRRKKRYNNSESTFKTYMIKKKGRIPEELANFFTLGSQ</sequence>
<reference evidence="2" key="1">
    <citation type="submission" date="2018-05" db="EMBL/GenBank/DDBJ databases">
        <title>Draft genome of Mucuna pruriens seed.</title>
        <authorList>
            <person name="Nnadi N.E."/>
            <person name="Vos R."/>
            <person name="Hasami M.H."/>
            <person name="Devisetty U.K."/>
            <person name="Aguiy J.C."/>
        </authorList>
    </citation>
    <scope>NUCLEOTIDE SEQUENCE [LARGE SCALE GENOMIC DNA]</scope>
    <source>
        <strain evidence="2">JCA_2017</strain>
    </source>
</reference>
<dbReference type="AlphaFoldDB" id="A0A371F359"/>
<gene>
    <name evidence="2" type="ORF">CR513_47734</name>
</gene>
<name>A0A371F359_MUCPR</name>
<evidence type="ECO:0000256" key="1">
    <source>
        <dbReference type="SAM" id="MobiDB-lite"/>
    </source>
</evidence>
<dbReference type="EMBL" id="QJKJ01010788">
    <property type="protein sequence ID" value="RDX72736.1"/>
    <property type="molecule type" value="Genomic_DNA"/>
</dbReference>
<feature type="non-terminal residue" evidence="2">
    <location>
        <position position="1"/>
    </location>
</feature>